<name>A0ABR4GR94_9EURO</name>
<gene>
    <name evidence="1" type="ORF">BJX63DRAFT_438764</name>
</gene>
<reference evidence="1 2" key="1">
    <citation type="submission" date="2024-07" db="EMBL/GenBank/DDBJ databases">
        <title>Section-level genome sequencing and comparative genomics of Aspergillus sections Usti and Cavernicolus.</title>
        <authorList>
            <consortium name="Lawrence Berkeley National Laboratory"/>
            <person name="Nybo J.L."/>
            <person name="Vesth T.C."/>
            <person name="Theobald S."/>
            <person name="Frisvad J.C."/>
            <person name="Larsen T.O."/>
            <person name="Kjaerboelling I."/>
            <person name="Rothschild-Mancinelli K."/>
            <person name="Lyhne E.K."/>
            <person name="Kogle M.E."/>
            <person name="Barry K."/>
            <person name="Clum A."/>
            <person name="Na H."/>
            <person name="Ledsgaard L."/>
            <person name="Lin J."/>
            <person name="Lipzen A."/>
            <person name="Kuo A."/>
            <person name="Riley R."/>
            <person name="Mondo S."/>
            <person name="Labutti K."/>
            <person name="Haridas S."/>
            <person name="Pangalinan J."/>
            <person name="Salamov A.A."/>
            <person name="Simmons B.A."/>
            <person name="Magnuson J.K."/>
            <person name="Chen J."/>
            <person name="Drula E."/>
            <person name="Henrissat B."/>
            <person name="Wiebenga A."/>
            <person name="Lubbers R.J."/>
            <person name="Gomes A.C."/>
            <person name="Makela M.R."/>
            <person name="Stajich J."/>
            <person name="Grigoriev I.V."/>
            <person name="Mortensen U.H."/>
            <person name="De Vries R.P."/>
            <person name="Baker S.E."/>
            <person name="Andersen M.R."/>
        </authorList>
    </citation>
    <scope>NUCLEOTIDE SEQUENCE [LARGE SCALE GENOMIC DNA]</scope>
    <source>
        <strain evidence="1 2">CBS 588.65</strain>
    </source>
</reference>
<evidence type="ECO:0000313" key="2">
    <source>
        <dbReference type="Proteomes" id="UP001610334"/>
    </source>
</evidence>
<sequence>MATNLVLLDRLNKEGLWWDNHLERNIIHTRSGATVAYLEKHHRMHSVRVGYNPQGQKSIRAGLRVL</sequence>
<keyword evidence="2" id="KW-1185">Reference proteome</keyword>
<organism evidence="1 2">
    <name type="scientific">Aspergillus granulosus</name>
    <dbReference type="NCBI Taxonomy" id="176169"/>
    <lineage>
        <taxon>Eukaryota</taxon>
        <taxon>Fungi</taxon>
        <taxon>Dikarya</taxon>
        <taxon>Ascomycota</taxon>
        <taxon>Pezizomycotina</taxon>
        <taxon>Eurotiomycetes</taxon>
        <taxon>Eurotiomycetidae</taxon>
        <taxon>Eurotiales</taxon>
        <taxon>Aspergillaceae</taxon>
        <taxon>Aspergillus</taxon>
        <taxon>Aspergillus subgen. Nidulantes</taxon>
    </lineage>
</organism>
<comment type="caution">
    <text evidence="1">The sequence shown here is derived from an EMBL/GenBank/DDBJ whole genome shotgun (WGS) entry which is preliminary data.</text>
</comment>
<accession>A0ABR4GR94</accession>
<protein>
    <submittedName>
        <fullName evidence="1">Uncharacterized protein</fullName>
    </submittedName>
</protein>
<dbReference type="Proteomes" id="UP001610334">
    <property type="component" value="Unassembled WGS sequence"/>
</dbReference>
<evidence type="ECO:0000313" key="1">
    <source>
        <dbReference type="EMBL" id="KAL2801522.1"/>
    </source>
</evidence>
<proteinExistence type="predicted"/>
<dbReference type="EMBL" id="JBFXLT010000368">
    <property type="protein sequence ID" value="KAL2801522.1"/>
    <property type="molecule type" value="Genomic_DNA"/>
</dbReference>